<accession>A0A8S5QSI8</accession>
<organism evidence="1">
    <name type="scientific">Podoviridae sp. ctKS020</name>
    <dbReference type="NCBI Taxonomy" id="2826552"/>
    <lineage>
        <taxon>Viruses</taxon>
        <taxon>Duplodnaviria</taxon>
        <taxon>Heunggongvirae</taxon>
        <taxon>Uroviricota</taxon>
        <taxon>Caudoviricetes</taxon>
    </lineage>
</organism>
<name>A0A8S5QSI8_9CAUD</name>
<sequence length="77" mass="8681">MIDLQKRRQINLLSVKISAAKKKLNQTGIKALKYADGLITDEEYAETKAARALVYAEIEALDAELKELEETENDNND</sequence>
<evidence type="ECO:0000313" key="1">
    <source>
        <dbReference type="EMBL" id="DAE22255.1"/>
    </source>
</evidence>
<dbReference type="EMBL" id="BK015730">
    <property type="protein sequence ID" value="DAE22255.1"/>
    <property type="molecule type" value="Genomic_DNA"/>
</dbReference>
<reference evidence="1" key="1">
    <citation type="journal article" date="2021" name="Proc. Natl. Acad. Sci. U.S.A.">
        <title>A Catalog of Tens of Thousands of Viruses from Human Metagenomes Reveals Hidden Associations with Chronic Diseases.</title>
        <authorList>
            <person name="Tisza M.J."/>
            <person name="Buck C.B."/>
        </authorList>
    </citation>
    <scope>NUCLEOTIDE SEQUENCE</scope>
    <source>
        <strain evidence="1">CtKS020</strain>
    </source>
</reference>
<protein>
    <submittedName>
        <fullName evidence="1">Short C-terminal domain</fullName>
    </submittedName>
</protein>
<proteinExistence type="predicted"/>